<accession>A0A2V3PJF6</accession>
<dbReference type="OrthoDB" id="964935at2"/>
<organism evidence="1 2">
    <name type="scientific">Dysgonomonas alginatilytica</name>
    <dbReference type="NCBI Taxonomy" id="1605892"/>
    <lineage>
        <taxon>Bacteria</taxon>
        <taxon>Pseudomonadati</taxon>
        <taxon>Bacteroidota</taxon>
        <taxon>Bacteroidia</taxon>
        <taxon>Bacteroidales</taxon>
        <taxon>Dysgonomonadaceae</taxon>
        <taxon>Dysgonomonas</taxon>
    </lineage>
</organism>
<protein>
    <submittedName>
        <fullName evidence="1">Uncharacterized protein</fullName>
    </submittedName>
</protein>
<dbReference type="RefSeq" id="WP_110312291.1">
    <property type="nucleotide sequence ID" value="NZ_QICL01000035.1"/>
</dbReference>
<proteinExistence type="predicted"/>
<name>A0A2V3PJF6_9BACT</name>
<dbReference type="EMBL" id="QICL01000035">
    <property type="protein sequence ID" value="PXV59442.1"/>
    <property type="molecule type" value="Genomic_DNA"/>
</dbReference>
<comment type="caution">
    <text evidence="1">The sequence shown here is derived from an EMBL/GenBank/DDBJ whole genome shotgun (WGS) entry which is preliminary data.</text>
</comment>
<dbReference type="Proteomes" id="UP000247973">
    <property type="component" value="Unassembled WGS sequence"/>
</dbReference>
<dbReference type="AlphaFoldDB" id="A0A2V3PJF6"/>
<sequence>MKNLFRLLFGKRKPIVLELERYFPESHKRSGQPTHFGSKILSGAKSKIHALRLNHDQWNQLNGNSGKAPLRIVYRSLRDMKISTTLIHECKKMGLQQAVIPHCEEHLILVDGKEIPIEDFVRHEGLCEDDFREWYKNDGGKQAVVIHFTDFRY</sequence>
<gene>
    <name evidence="1" type="ORF">CLV62_13514</name>
</gene>
<evidence type="ECO:0000313" key="2">
    <source>
        <dbReference type="Proteomes" id="UP000247973"/>
    </source>
</evidence>
<evidence type="ECO:0000313" key="1">
    <source>
        <dbReference type="EMBL" id="PXV59442.1"/>
    </source>
</evidence>
<keyword evidence="2" id="KW-1185">Reference proteome</keyword>
<reference evidence="1 2" key="1">
    <citation type="submission" date="2018-03" db="EMBL/GenBank/DDBJ databases">
        <title>Genomic Encyclopedia of Archaeal and Bacterial Type Strains, Phase II (KMG-II): from individual species to whole genera.</title>
        <authorList>
            <person name="Goeker M."/>
        </authorList>
    </citation>
    <scope>NUCLEOTIDE SEQUENCE [LARGE SCALE GENOMIC DNA]</scope>
    <source>
        <strain evidence="1 2">DSM 100214</strain>
    </source>
</reference>